<keyword evidence="1" id="KW-1133">Transmembrane helix</keyword>
<keyword evidence="1" id="KW-0472">Membrane</keyword>
<feature type="transmembrane region" description="Helical" evidence="1">
    <location>
        <begin position="95"/>
        <end position="116"/>
    </location>
</feature>
<reference evidence="2 3" key="1">
    <citation type="submission" date="2018-02" db="EMBL/GenBank/DDBJ databases">
        <title>Draft genome sequence of Streptococcus oricebi CCUG 70868T type strain.</title>
        <authorList>
            <person name="Mendez V."/>
            <person name="Salva-Serra F."/>
            <person name="Jaen-Luchoro D."/>
            <person name="Gonzales-Siles L."/>
            <person name="Karlsson R."/>
            <person name="Engstrom-Jakobsson H."/>
            <person name="Busquets A."/>
            <person name="Gomila M."/>
            <person name="Pineiro-Iglesias B."/>
            <person name="Bennasar-Figueras A."/>
            <person name="Seeger M."/>
            <person name="Moore E."/>
        </authorList>
    </citation>
    <scope>NUCLEOTIDE SEQUENCE [LARGE SCALE GENOMIC DNA]</scope>
    <source>
        <strain evidence="2 3">CCUG 70868</strain>
    </source>
</reference>
<protein>
    <submittedName>
        <fullName evidence="2">Uncharacterized protein</fullName>
    </submittedName>
</protein>
<accession>A0ABS5B246</accession>
<comment type="caution">
    <text evidence="2">The sequence shown here is derived from an EMBL/GenBank/DDBJ whole genome shotgun (WGS) entry which is preliminary data.</text>
</comment>
<feature type="transmembrane region" description="Helical" evidence="1">
    <location>
        <begin position="122"/>
        <end position="143"/>
    </location>
</feature>
<feature type="transmembrane region" description="Helical" evidence="1">
    <location>
        <begin position="12"/>
        <end position="32"/>
    </location>
</feature>
<evidence type="ECO:0000256" key="1">
    <source>
        <dbReference type="SAM" id="Phobius"/>
    </source>
</evidence>
<gene>
    <name evidence="2" type="ORF">C4K46_02900</name>
</gene>
<keyword evidence="3" id="KW-1185">Reference proteome</keyword>
<feature type="transmembrane region" description="Helical" evidence="1">
    <location>
        <begin position="62"/>
        <end position="83"/>
    </location>
</feature>
<dbReference type="RefSeq" id="WP_209627217.1">
    <property type="nucleotide sequence ID" value="NZ_PRDG01000002.1"/>
</dbReference>
<dbReference type="Proteomes" id="UP001519296">
    <property type="component" value="Unassembled WGS sequence"/>
</dbReference>
<sequence>MKSTRKNLSSILNQPILYTVLLMSFELPYLVYLRVHSRSVSQMGTHWLEHVFKFFFDLIEGAYFGFLYLLAFALVIVIWVIYFSQKKKINKIANLRSYWIVFLSVLVICLIINGWFRELINYGIILSLLSIPVLIPIVLWKFFKSNSEDD</sequence>
<evidence type="ECO:0000313" key="3">
    <source>
        <dbReference type="Proteomes" id="UP001519296"/>
    </source>
</evidence>
<proteinExistence type="predicted"/>
<dbReference type="EMBL" id="PRDG01000002">
    <property type="protein sequence ID" value="MBP2622882.1"/>
    <property type="molecule type" value="Genomic_DNA"/>
</dbReference>
<keyword evidence="1" id="KW-0812">Transmembrane</keyword>
<organism evidence="2 3">
    <name type="scientific">Streptococcus oricebi</name>
    <dbReference type="NCBI Taxonomy" id="1547447"/>
    <lineage>
        <taxon>Bacteria</taxon>
        <taxon>Bacillati</taxon>
        <taxon>Bacillota</taxon>
        <taxon>Bacilli</taxon>
        <taxon>Lactobacillales</taxon>
        <taxon>Streptococcaceae</taxon>
        <taxon>Streptococcus</taxon>
    </lineage>
</organism>
<evidence type="ECO:0000313" key="2">
    <source>
        <dbReference type="EMBL" id="MBP2622882.1"/>
    </source>
</evidence>
<name>A0ABS5B246_9STRE</name>